<name>A0ACC5WDM5_PANGG</name>
<sequence length="425" mass="47709">MFSRSLLLVLLGLSCLQSFTMAQSANGADLCCFEFHKKPFPASNVVSYEETRSDCSLPGVIFTTKKGFRMCVDPEVEWVQQVIKNDAITTTFHLALTHLDNKDTYVRMLFIDFSSAFNTIIPQHLIEKLSLLGLNTSLCNWILDFLTGRPQSVRIGNSISSTTTLSTGAPQGCLLSPLLFTLLTHDCAATHSTNHIIKFADDTTVVGLISKNDESAYREEVKHLSAWCKANNLSLNMDKSKEMVVDFRRAQSDHSPLNIDGSSVEIVKNIKFLGVHLTENLNWSLNTSSISKKAQQRLYFLRRLRKAHLPPPILTMFYRGTIESILSSCITAWFGNCTVSDRKTLQRIVRTAEKIIGFSLPSVTDIYTTHCIRKANSIVDDPTHPSHTLFTLLPSGKRFRSIRALTTRLCNSFFPQAIRLLNTHN</sequence>
<protein>
    <submittedName>
        <fullName evidence="1">Uncharacterized protein</fullName>
    </submittedName>
</protein>
<gene>
    <name evidence="1" type="ORF">PGIGA_G00198000</name>
</gene>
<evidence type="ECO:0000313" key="2">
    <source>
        <dbReference type="Proteomes" id="UP000829447"/>
    </source>
</evidence>
<proteinExistence type="predicted"/>
<dbReference type="EMBL" id="CM040457">
    <property type="protein sequence ID" value="MCI4376981.1"/>
    <property type="molecule type" value="Genomic_DNA"/>
</dbReference>
<evidence type="ECO:0000313" key="1">
    <source>
        <dbReference type="EMBL" id="MCI4376981.1"/>
    </source>
</evidence>
<organism evidence="1 2">
    <name type="scientific">Pangasianodon gigas</name>
    <name type="common">Mekong giant catfish</name>
    <name type="synonym">Pangasius gigas</name>
    <dbReference type="NCBI Taxonomy" id="30993"/>
    <lineage>
        <taxon>Eukaryota</taxon>
        <taxon>Metazoa</taxon>
        <taxon>Chordata</taxon>
        <taxon>Craniata</taxon>
        <taxon>Vertebrata</taxon>
        <taxon>Euteleostomi</taxon>
        <taxon>Actinopterygii</taxon>
        <taxon>Neopterygii</taxon>
        <taxon>Teleostei</taxon>
        <taxon>Ostariophysi</taxon>
        <taxon>Siluriformes</taxon>
        <taxon>Pangasiidae</taxon>
        <taxon>Pangasianodon</taxon>
    </lineage>
</organism>
<comment type="caution">
    <text evidence="1">The sequence shown here is derived from an EMBL/GenBank/DDBJ whole genome shotgun (WGS) entry which is preliminary data.</text>
</comment>
<keyword evidence="2" id="KW-1185">Reference proteome</keyword>
<accession>A0ACC5WDM5</accession>
<reference evidence="1 2" key="1">
    <citation type="journal article" date="2022" name="bioRxiv">
        <title>An ancient truncated duplication of the anti-Mullerian hormone receptor type 2 gene is a potential conserved master sex determinant in the Pangasiidae catfish family.</title>
        <authorList>
            <person name="Wen M."/>
            <person name="Pan Q."/>
            <person name="Jouanno E."/>
            <person name="Montfort J."/>
            <person name="Zahm M."/>
            <person name="Cabau C."/>
            <person name="Klopp C."/>
            <person name="Iampietro C."/>
            <person name="Roques C."/>
            <person name="Bouchez O."/>
            <person name="Castinel A."/>
            <person name="Donnadieu C."/>
            <person name="Parrinello H."/>
            <person name="Poncet C."/>
            <person name="Belmonte E."/>
            <person name="Gautier V."/>
            <person name="Avarre J.-C."/>
            <person name="Dugue R."/>
            <person name="Gustiano R."/>
            <person name="Ha T.T.T."/>
            <person name="Campet M."/>
            <person name="Sriphairoj K."/>
            <person name="Ribolli J."/>
            <person name="de Almeida F.L."/>
            <person name="Desvignes T."/>
            <person name="Postlethwait J.H."/>
            <person name="Bucao C.F."/>
            <person name="Robinson-Rechavi M."/>
            <person name="Bobe J."/>
            <person name="Herpin A."/>
            <person name="Guiguen Y."/>
        </authorList>
    </citation>
    <scope>NUCLEOTIDE SEQUENCE [LARGE SCALE GENOMIC DNA]</scope>
    <source>
        <strain evidence="1">YG-Dec2019</strain>
    </source>
</reference>
<dbReference type="Proteomes" id="UP000829447">
    <property type="component" value="Linkage Group LG4"/>
</dbReference>